<protein>
    <submittedName>
        <fullName evidence="1">Uncharacterized protein</fullName>
    </submittedName>
</protein>
<reference evidence="1 2" key="1">
    <citation type="submission" date="2016-03" db="EMBL/GenBank/DDBJ databases">
        <title>EvidentialGene: Evidence-directed Construction of Genes on Genomes.</title>
        <authorList>
            <person name="Gilbert D.G."/>
            <person name="Choi J.-H."/>
            <person name="Mockaitis K."/>
            <person name="Colbourne J."/>
            <person name="Pfrender M."/>
        </authorList>
    </citation>
    <scope>NUCLEOTIDE SEQUENCE [LARGE SCALE GENOMIC DNA]</scope>
    <source>
        <strain evidence="1 2">Xinb3</strain>
        <tissue evidence="1">Complete organism</tissue>
    </source>
</reference>
<gene>
    <name evidence="1" type="ORF">APZ42_011877</name>
</gene>
<proteinExistence type="predicted"/>
<sequence>MSMSAFITFLKGRNKHSNVNFCRKYSFPYNARNSTKANDNNRNITNQMLSLFAQGPT</sequence>
<name>A0A162SFD7_9CRUS</name>
<organism evidence="1 2">
    <name type="scientific">Daphnia magna</name>
    <dbReference type="NCBI Taxonomy" id="35525"/>
    <lineage>
        <taxon>Eukaryota</taxon>
        <taxon>Metazoa</taxon>
        <taxon>Ecdysozoa</taxon>
        <taxon>Arthropoda</taxon>
        <taxon>Crustacea</taxon>
        <taxon>Branchiopoda</taxon>
        <taxon>Diplostraca</taxon>
        <taxon>Cladocera</taxon>
        <taxon>Anomopoda</taxon>
        <taxon>Daphniidae</taxon>
        <taxon>Daphnia</taxon>
    </lineage>
</organism>
<dbReference type="AlphaFoldDB" id="A0A162SFD7"/>
<keyword evidence="2" id="KW-1185">Reference proteome</keyword>
<dbReference type="Proteomes" id="UP000076858">
    <property type="component" value="Unassembled WGS sequence"/>
</dbReference>
<accession>A0A162SFD7</accession>
<evidence type="ECO:0000313" key="1">
    <source>
        <dbReference type="EMBL" id="KZS21248.1"/>
    </source>
</evidence>
<comment type="caution">
    <text evidence="1">The sequence shown here is derived from an EMBL/GenBank/DDBJ whole genome shotgun (WGS) entry which is preliminary data.</text>
</comment>
<evidence type="ECO:0000313" key="2">
    <source>
        <dbReference type="Proteomes" id="UP000076858"/>
    </source>
</evidence>
<dbReference type="EMBL" id="LRGB01000031">
    <property type="protein sequence ID" value="KZS21248.1"/>
    <property type="molecule type" value="Genomic_DNA"/>
</dbReference>